<dbReference type="PANTHER" id="PTHR23117">
    <property type="entry name" value="GUANYLATE KINASE-RELATED"/>
    <property type="match status" value="1"/>
</dbReference>
<dbReference type="Gene3D" id="3.40.50.300">
    <property type="entry name" value="P-loop containing nucleotide triphosphate hydrolases"/>
    <property type="match status" value="1"/>
</dbReference>
<dbReference type="InterPro" id="IPR020590">
    <property type="entry name" value="Guanylate_kinase_CS"/>
</dbReference>
<evidence type="ECO:0000313" key="14">
    <source>
        <dbReference type="Proteomes" id="UP000242999"/>
    </source>
</evidence>
<keyword evidence="7 11" id="KW-0547">Nucleotide-binding</keyword>
<dbReference type="SMART" id="SM00072">
    <property type="entry name" value="GuKc"/>
    <property type="match status" value="1"/>
</dbReference>
<dbReference type="Gene3D" id="3.30.63.10">
    <property type="entry name" value="Guanylate Kinase phosphate binding domain"/>
    <property type="match status" value="1"/>
</dbReference>
<keyword evidence="5 11" id="KW-0963">Cytoplasm</keyword>
<dbReference type="PROSITE" id="PS00856">
    <property type="entry name" value="GUANYLATE_KINASE_1"/>
    <property type="match status" value="1"/>
</dbReference>
<dbReference type="EMBL" id="FNYH01000002">
    <property type="protein sequence ID" value="SEI47234.1"/>
    <property type="molecule type" value="Genomic_DNA"/>
</dbReference>
<dbReference type="GO" id="GO:0005829">
    <property type="term" value="C:cytosol"/>
    <property type="evidence" value="ECO:0007669"/>
    <property type="project" value="TreeGrafter"/>
</dbReference>
<comment type="catalytic activity">
    <reaction evidence="11">
        <text>GMP + ATP = GDP + ADP</text>
        <dbReference type="Rhea" id="RHEA:20780"/>
        <dbReference type="ChEBI" id="CHEBI:30616"/>
        <dbReference type="ChEBI" id="CHEBI:58115"/>
        <dbReference type="ChEBI" id="CHEBI:58189"/>
        <dbReference type="ChEBI" id="CHEBI:456216"/>
        <dbReference type="EC" id="2.7.4.8"/>
    </reaction>
</comment>
<dbReference type="RefSeq" id="WP_093308556.1">
    <property type="nucleotide sequence ID" value="NZ_FNYH01000002.1"/>
</dbReference>
<dbReference type="CDD" id="cd00071">
    <property type="entry name" value="GMPK"/>
    <property type="match status" value="1"/>
</dbReference>
<evidence type="ECO:0000256" key="2">
    <source>
        <dbReference type="ARBA" id="ARBA00005790"/>
    </source>
</evidence>
<evidence type="ECO:0000256" key="7">
    <source>
        <dbReference type="ARBA" id="ARBA00022741"/>
    </source>
</evidence>
<dbReference type="OrthoDB" id="9808150at2"/>
<evidence type="ECO:0000259" key="12">
    <source>
        <dbReference type="PROSITE" id="PS50052"/>
    </source>
</evidence>
<dbReference type="InterPro" id="IPR027417">
    <property type="entry name" value="P-loop_NTPase"/>
</dbReference>
<organism evidence="13 14">
    <name type="scientific">Allopseudospirillum japonicum</name>
    <dbReference type="NCBI Taxonomy" id="64971"/>
    <lineage>
        <taxon>Bacteria</taxon>
        <taxon>Pseudomonadati</taxon>
        <taxon>Pseudomonadota</taxon>
        <taxon>Gammaproteobacteria</taxon>
        <taxon>Oceanospirillales</taxon>
        <taxon>Oceanospirillaceae</taxon>
        <taxon>Allopseudospirillum</taxon>
    </lineage>
</organism>
<dbReference type="AlphaFoldDB" id="A0A1H6R1U2"/>
<keyword evidence="9 11" id="KW-0067">ATP-binding</keyword>
<sequence length="206" mass="23023">MSEVGSLYIISAPSGAGKTSLVAALLAQVPQLKLSVSHTTRAPRPGEQDGVNYHFVSQEDFQNLIAQTGFLEHAQVFDHFYGTSKAWVLEQLQQGQDVILEIDWQGARQVRQAYPQAVGIFILPPSKAALQERLQNRAQDSDEVIQKRMTQAVDEMSHYPEYDYVIINDDFQQALTELTSVLQARRLRLQVQAQKQAALLSSLVVS</sequence>
<protein>
    <recommendedName>
        <fullName evidence="4 11">Guanylate kinase</fullName>
        <ecNumber evidence="3 11">2.7.4.8</ecNumber>
    </recommendedName>
    <alternativeName>
        <fullName evidence="10 11">GMP kinase</fullName>
    </alternativeName>
</protein>
<dbReference type="InterPro" id="IPR008144">
    <property type="entry name" value="Guanylate_kin-like_dom"/>
</dbReference>
<evidence type="ECO:0000256" key="5">
    <source>
        <dbReference type="ARBA" id="ARBA00022490"/>
    </source>
</evidence>
<comment type="function">
    <text evidence="11">Essential for recycling GMP and indirectly, cGMP.</text>
</comment>
<reference evidence="14" key="1">
    <citation type="submission" date="2016-10" db="EMBL/GenBank/DDBJ databases">
        <authorList>
            <person name="Varghese N."/>
            <person name="Submissions S."/>
        </authorList>
    </citation>
    <scope>NUCLEOTIDE SEQUENCE [LARGE SCALE GENOMIC DNA]</scope>
    <source>
        <strain evidence="14">DSM 7165</strain>
    </source>
</reference>
<dbReference type="SUPFAM" id="SSF52540">
    <property type="entry name" value="P-loop containing nucleoside triphosphate hydrolases"/>
    <property type="match status" value="1"/>
</dbReference>
<evidence type="ECO:0000256" key="11">
    <source>
        <dbReference type="HAMAP-Rule" id="MF_00328"/>
    </source>
</evidence>
<dbReference type="FunFam" id="3.40.50.300:FF:000084">
    <property type="entry name" value="Guanylate kinase"/>
    <property type="match status" value="1"/>
</dbReference>
<evidence type="ECO:0000256" key="6">
    <source>
        <dbReference type="ARBA" id="ARBA00022679"/>
    </source>
</evidence>
<evidence type="ECO:0000256" key="8">
    <source>
        <dbReference type="ARBA" id="ARBA00022777"/>
    </source>
</evidence>
<dbReference type="FunFam" id="3.30.63.10:FF:000002">
    <property type="entry name" value="Guanylate kinase 1"/>
    <property type="match status" value="1"/>
</dbReference>
<keyword evidence="6 11" id="KW-0808">Transferase</keyword>
<evidence type="ECO:0000256" key="3">
    <source>
        <dbReference type="ARBA" id="ARBA00012961"/>
    </source>
</evidence>
<dbReference type="GO" id="GO:0004385">
    <property type="term" value="F:GMP kinase activity"/>
    <property type="evidence" value="ECO:0007669"/>
    <property type="project" value="UniProtKB-UniRule"/>
</dbReference>
<dbReference type="NCBIfam" id="TIGR03263">
    <property type="entry name" value="guanyl_kin"/>
    <property type="match status" value="1"/>
</dbReference>
<dbReference type="PROSITE" id="PS50052">
    <property type="entry name" value="GUANYLATE_KINASE_2"/>
    <property type="match status" value="1"/>
</dbReference>
<dbReference type="GO" id="GO:0005524">
    <property type="term" value="F:ATP binding"/>
    <property type="evidence" value="ECO:0007669"/>
    <property type="project" value="UniProtKB-UniRule"/>
</dbReference>
<gene>
    <name evidence="11" type="primary">gmk</name>
    <name evidence="13" type="ORF">SAMN05421831_102217</name>
</gene>
<evidence type="ECO:0000256" key="9">
    <source>
        <dbReference type="ARBA" id="ARBA00022840"/>
    </source>
</evidence>
<dbReference type="Proteomes" id="UP000242999">
    <property type="component" value="Unassembled WGS sequence"/>
</dbReference>
<evidence type="ECO:0000313" key="13">
    <source>
        <dbReference type="EMBL" id="SEI47234.1"/>
    </source>
</evidence>
<evidence type="ECO:0000256" key="4">
    <source>
        <dbReference type="ARBA" id="ARBA00016296"/>
    </source>
</evidence>
<dbReference type="InterPro" id="IPR008145">
    <property type="entry name" value="GK/Ca_channel_bsu"/>
</dbReference>
<keyword evidence="14" id="KW-1185">Reference proteome</keyword>
<comment type="similarity">
    <text evidence="2 11">Belongs to the guanylate kinase family.</text>
</comment>
<dbReference type="Pfam" id="PF00625">
    <property type="entry name" value="Guanylate_kin"/>
    <property type="match status" value="1"/>
</dbReference>
<dbReference type="EC" id="2.7.4.8" evidence="3 11"/>
<proteinExistence type="inferred from homology"/>
<feature type="binding site" evidence="11">
    <location>
        <begin position="12"/>
        <end position="19"/>
    </location>
    <ligand>
        <name>ATP</name>
        <dbReference type="ChEBI" id="CHEBI:30616"/>
    </ligand>
</feature>
<keyword evidence="8 11" id="KW-0418">Kinase</keyword>
<comment type="subcellular location">
    <subcellularLocation>
        <location evidence="1 11">Cytoplasm</location>
    </subcellularLocation>
</comment>
<dbReference type="InterPro" id="IPR017665">
    <property type="entry name" value="Guanylate_kinase"/>
</dbReference>
<evidence type="ECO:0000256" key="10">
    <source>
        <dbReference type="ARBA" id="ARBA00030128"/>
    </source>
</evidence>
<dbReference type="PANTHER" id="PTHR23117:SF13">
    <property type="entry name" value="GUANYLATE KINASE"/>
    <property type="match status" value="1"/>
</dbReference>
<accession>A0A1H6R1U2</accession>
<dbReference type="STRING" id="64971.SAMN05421831_102217"/>
<evidence type="ECO:0000256" key="1">
    <source>
        <dbReference type="ARBA" id="ARBA00004496"/>
    </source>
</evidence>
<feature type="domain" description="Guanylate kinase-like" evidence="12">
    <location>
        <begin position="5"/>
        <end position="183"/>
    </location>
</feature>
<dbReference type="HAMAP" id="MF_00328">
    <property type="entry name" value="Guanylate_kinase"/>
    <property type="match status" value="1"/>
</dbReference>
<name>A0A1H6R1U2_9GAMM</name>